<dbReference type="PANTHER" id="PTHR34934">
    <property type="entry name" value="FLAVIN-DEPENDENT THYMIDYLATE SYNTHASE"/>
    <property type="match status" value="1"/>
</dbReference>
<dbReference type="SUPFAM" id="SSF69796">
    <property type="entry name" value="Thymidylate synthase-complementing protein Thy1"/>
    <property type="match status" value="1"/>
</dbReference>
<accession>A0A0F9Y1E3</accession>
<dbReference type="EMBL" id="LAZR01000051">
    <property type="protein sequence ID" value="KKN98498.1"/>
    <property type="molecule type" value="Genomic_DNA"/>
</dbReference>
<dbReference type="NCBIfam" id="TIGR02170">
    <property type="entry name" value="thyX"/>
    <property type="match status" value="1"/>
</dbReference>
<organism evidence="1">
    <name type="scientific">marine sediment metagenome</name>
    <dbReference type="NCBI Taxonomy" id="412755"/>
    <lineage>
        <taxon>unclassified sequences</taxon>
        <taxon>metagenomes</taxon>
        <taxon>ecological metagenomes</taxon>
    </lineage>
</organism>
<dbReference type="GO" id="GO:0050797">
    <property type="term" value="F:thymidylate synthase (FAD) activity"/>
    <property type="evidence" value="ECO:0007669"/>
    <property type="project" value="InterPro"/>
</dbReference>
<proteinExistence type="inferred from homology"/>
<evidence type="ECO:0000313" key="1">
    <source>
        <dbReference type="EMBL" id="KKN98498.1"/>
    </source>
</evidence>
<protein>
    <recommendedName>
        <fullName evidence="2">Thymidylate synthase (FAD)</fullName>
    </recommendedName>
</protein>
<dbReference type="Pfam" id="PF02511">
    <property type="entry name" value="Thy1"/>
    <property type="match status" value="1"/>
</dbReference>
<dbReference type="CDD" id="cd20175">
    <property type="entry name" value="ThyX"/>
    <property type="match status" value="1"/>
</dbReference>
<name>A0A0F9Y1E3_9ZZZZ</name>
<dbReference type="InterPro" id="IPR003669">
    <property type="entry name" value="Thymidylate_synthase_ThyX"/>
</dbReference>
<sequence>MSIRNIATEIPEGATRIHEFGFIRLIDVMGDDSAIVEAARVSYGKGTTKLREDAKLLDYLFRNEHTGPFEMAEFKFHAKMPIFIARQWIRHRTASVNEYSGRYSEMKNHFYVPEESRIQGQDTKNKQGSDGVTVVDAQNIQDSMMAHMETSYRLYSSYIEQGVAKELARIVLPLAVYTEWYWKIDLKNLMHFLKLRMDSHAQPEIQAYANVMFKMIEPYVPHALAAFRRHQLGEDVPFPSEDDVA</sequence>
<gene>
    <name evidence="1" type="ORF">LCGC14_0146090</name>
</gene>
<dbReference type="GO" id="GO:0050660">
    <property type="term" value="F:flavin adenine dinucleotide binding"/>
    <property type="evidence" value="ECO:0007669"/>
    <property type="project" value="InterPro"/>
</dbReference>
<dbReference type="GO" id="GO:0006231">
    <property type="term" value="P:dTMP biosynthetic process"/>
    <property type="evidence" value="ECO:0007669"/>
    <property type="project" value="InterPro"/>
</dbReference>
<dbReference type="PANTHER" id="PTHR34934:SF1">
    <property type="entry name" value="FLAVIN-DEPENDENT THYMIDYLATE SYNTHASE"/>
    <property type="match status" value="1"/>
</dbReference>
<comment type="caution">
    <text evidence="1">The sequence shown here is derived from an EMBL/GenBank/DDBJ whole genome shotgun (WGS) entry which is preliminary data.</text>
</comment>
<dbReference type="AlphaFoldDB" id="A0A0F9Y1E3"/>
<dbReference type="GO" id="GO:0070402">
    <property type="term" value="F:NADPH binding"/>
    <property type="evidence" value="ECO:0007669"/>
    <property type="project" value="TreeGrafter"/>
</dbReference>
<reference evidence="1" key="1">
    <citation type="journal article" date="2015" name="Nature">
        <title>Complex archaea that bridge the gap between prokaryotes and eukaryotes.</title>
        <authorList>
            <person name="Spang A."/>
            <person name="Saw J.H."/>
            <person name="Jorgensen S.L."/>
            <person name="Zaremba-Niedzwiedzka K."/>
            <person name="Martijn J."/>
            <person name="Lind A.E."/>
            <person name="van Eijk R."/>
            <person name="Schleper C."/>
            <person name="Guy L."/>
            <person name="Ettema T.J."/>
        </authorList>
    </citation>
    <scope>NUCLEOTIDE SEQUENCE</scope>
</reference>
<dbReference type="GO" id="GO:0004799">
    <property type="term" value="F:thymidylate synthase activity"/>
    <property type="evidence" value="ECO:0007669"/>
    <property type="project" value="TreeGrafter"/>
</dbReference>
<dbReference type="Gene3D" id="3.30.1360.170">
    <property type="match status" value="1"/>
</dbReference>
<evidence type="ECO:0008006" key="2">
    <source>
        <dbReference type="Google" id="ProtNLM"/>
    </source>
</evidence>
<dbReference type="InterPro" id="IPR036098">
    <property type="entry name" value="Thymidylate_synthase_ThyX_sf"/>
</dbReference>
<dbReference type="HAMAP" id="MF_01408">
    <property type="entry name" value="ThyX"/>
    <property type="match status" value="1"/>
</dbReference>
<dbReference type="PROSITE" id="PS51331">
    <property type="entry name" value="THYX"/>
    <property type="match status" value="1"/>
</dbReference>